<dbReference type="PANTHER" id="PTHR38340">
    <property type="entry name" value="S-LAYER PROTEIN"/>
    <property type="match status" value="1"/>
</dbReference>
<dbReference type="PRINTS" id="PR00313">
    <property type="entry name" value="CABNDNGRPT"/>
</dbReference>
<dbReference type="PROSITE" id="PS50817">
    <property type="entry name" value="INTEIN_N_TER"/>
    <property type="match status" value="1"/>
</dbReference>
<dbReference type="Gene3D" id="2.170.16.10">
    <property type="entry name" value="Hedgehog/Intein (Hint) domain"/>
    <property type="match status" value="1"/>
</dbReference>
<dbReference type="GO" id="GO:0005509">
    <property type="term" value="F:calcium ion binding"/>
    <property type="evidence" value="ECO:0007669"/>
    <property type="project" value="InterPro"/>
</dbReference>
<dbReference type="InterPro" id="IPR036844">
    <property type="entry name" value="Hint_dom_sf"/>
</dbReference>
<dbReference type="RefSeq" id="WP_083347824.1">
    <property type="nucleotide sequence ID" value="NZ_FNNP01000013.1"/>
</dbReference>
<proteinExistence type="predicted"/>
<dbReference type="InterPro" id="IPR050557">
    <property type="entry name" value="RTX_toxin/Mannuronan_C5-epim"/>
</dbReference>
<comment type="subcellular location">
    <subcellularLocation>
        <location evidence="1">Secreted</location>
    </subcellularLocation>
</comment>
<evidence type="ECO:0000256" key="2">
    <source>
        <dbReference type="ARBA" id="ARBA00022525"/>
    </source>
</evidence>
<evidence type="ECO:0000259" key="4">
    <source>
        <dbReference type="Pfam" id="PF13403"/>
    </source>
</evidence>
<keyword evidence="2" id="KW-0964">Secreted</keyword>
<dbReference type="SUPFAM" id="SSF51294">
    <property type="entry name" value="Hedgehog/intein (Hint) domain"/>
    <property type="match status" value="1"/>
</dbReference>
<feature type="domain" description="Hedgehog/Intein (Hint)" evidence="4">
    <location>
        <begin position="906"/>
        <end position="1044"/>
    </location>
</feature>
<reference evidence="6" key="1">
    <citation type="submission" date="2016-10" db="EMBL/GenBank/DDBJ databases">
        <authorList>
            <person name="Varghese N."/>
            <person name="Submissions S."/>
        </authorList>
    </citation>
    <scope>NUCLEOTIDE SEQUENCE [LARGE SCALE GENOMIC DNA]</scope>
    <source>
        <strain evidence="6">DSM 27839</strain>
    </source>
</reference>
<name>A0A1H3F624_9RHOB</name>
<dbReference type="Pfam" id="PF13403">
    <property type="entry name" value="Hint_2"/>
    <property type="match status" value="1"/>
</dbReference>
<dbReference type="PROSITE" id="PS00330">
    <property type="entry name" value="HEMOLYSIN_CALCIUM"/>
    <property type="match status" value="8"/>
</dbReference>
<protein>
    <submittedName>
        <fullName evidence="5">Ca2+-binding protein, RTX toxin-related</fullName>
    </submittedName>
</protein>
<dbReference type="GO" id="GO:0016539">
    <property type="term" value="P:intein-mediated protein splicing"/>
    <property type="evidence" value="ECO:0007669"/>
    <property type="project" value="InterPro"/>
</dbReference>
<evidence type="ECO:0000313" key="6">
    <source>
        <dbReference type="Proteomes" id="UP000183400"/>
    </source>
</evidence>
<dbReference type="AlphaFoldDB" id="A0A1H3F624"/>
<dbReference type="EMBL" id="FNNP01000013">
    <property type="protein sequence ID" value="SDX86473.1"/>
    <property type="molecule type" value="Genomic_DNA"/>
</dbReference>
<dbReference type="Gene3D" id="2.150.10.10">
    <property type="entry name" value="Serralysin-like metalloprotease, C-terminal"/>
    <property type="match status" value="5"/>
</dbReference>
<dbReference type="Pfam" id="PF00353">
    <property type="entry name" value="HemolysinCabind"/>
    <property type="match status" value="8"/>
</dbReference>
<organism evidence="5 6">
    <name type="scientific">Ruegeria halocynthiae</name>
    <dbReference type="NCBI Taxonomy" id="985054"/>
    <lineage>
        <taxon>Bacteria</taxon>
        <taxon>Pseudomonadati</taxon>
        <taxon>Pseudomonadota</taxon>
        <taxon>Alphaproteobacteria</taxon>
        <taxon>Rhodobacterales</taxon>
        <taxon>Roseobacteraceae</taxon>
        <taxon>Ruegeria</taxon>
    </lineage>
</organism>
<gene>
    <name evidence="5" type="ORF">SAMN05444358_11370</name>
</gene>
<dbReference type="InterPro" id="IPR011049">
    <property type="entry name" value="Serralysin-like_metalloprot_C"/>
</dbReference>
<dbReference type="Proteomes" id="UP000183400">
    <property type="component" value="Unassembled WGS sequence"/>
</dbReference>
<dbReference type="InterPro" id="IPR028992">
    <property type="entry name" value="Hedgehog/Intein_dom"/>
</dbReference>
<evidence type="ECO:0000256" key="1">
    <source>
        <dbReference type="ARBA" id="ARBA00004613"/>
    </source>
</evidence>
<keyword evidence="6" id="KW-1185">Reference proteome</keyword>
<dbReference type="STRING" id="985054.SAMN05444358_11370"/>
<dbReference type="GO" id="GO:0005576">
    <property type="term" value="C:extracellular region"/>
    <property type="evidence" value="ECO:0007669"/>
    <property type="project" value="UniProtKB-SubCell"/>
</dbReference>
<evidence type="ECO:0000256" key="3">
    <source>
        <dbReference type="SAM" id="MobiDB-lite"/>
    </source>
</evidence>
<feature type="region of interest" description="Disordered" evidence="3">
    <location>
        <begin position="626"/>
        <end position="649"/>
    </location>
</feature>
<evidence type="ECO:0000313" key="5">
    <source>
        <dbReference type="EMBL" id="SDX86473.1"/>
    </source>
</evidence>
<dbReference type="SUPFAM" id="SSF51120">
    <property type="entry name" value="beta-Roll"/>
    <property type="match status" value="4"/>
</dbReference>
<sequence>MTIRKDVLVYSTTDMAGSFTVGGTLTMVGQPDAMTFTDDEFSLWPADFGAGVSVDSNQTLYGTLEGTQFSGNNGTTDAFEFERAFLVEDSNGVQFSIYEINNTFLGGSTVGYVSEVTLDPDETYTIKEIDVSVNDPGGDSSTYAAEPDWDDLAGQVNGASGDDVINVGYVDGDDDVVDGSDGDNDVIFGGGGNDTINAGEGDDVIYGDNDAPLPAGTTEYVVQGFIRDLNFELTGGDFNVAGSGTSFDVLGDPLEIRIIDNDSGAGDDAIANETPDDTDQLIEINGVLYNFVADFQLEFLGSDGVVYTMLVIDADRDGDGVLSGYSGAYPDPVGDAHYEDGQVLLPVGAVPPAGVTLTITSTPLVQAGNPDYTSLNGGAVVTDYDDTIDGGAGDDTIFGGEGNDTIDGGAGRDILSGGDGDDTFVPGPGHNTIKDFNVGNSGSINDGLLNNDFVDLSGYYSEANFLAAVAAGHIDPAVIENELEWLRADQADGVLNDTFAGWDANNSLTILDGAGVPVDPADLTTDNTNVNFSFFKADPDGIVDGEEYGETMGLLYDDAGQLTDGGGDIIDGPDGLDDFILGNGGDDNIFAGLGDDEVYGGDDNDTVDGGDGNDLVFGDAGDDTLIGGAGNDELQGGTGNDDLEGGDGNDLLFGDAGIDTISGGGGDDELAGGAGNDDLDGGVGNDLMFGDAGDDNMTGGLGDDTLVGGTGVDIIDGGADNDLIFGGAGDDVLIGDDGNDQLQGGVDNDILAGGDGSDILFGQDGDDTLIGGAGVDTLVGGAGNDDMDGEDGDDQLVGGLGDNQATGGAGNDIFYYTAGENLDITDFGLGSTDADDGDGTNNDFVYLADYYTNQDEFEQDLADDGILNQSAGDYTDNSTMAGGEITGLSGLNGISASSLLEQTGVPCFVRGTRIATVKGLIAIEDLKVGDKVITRDDGVQEIRWIGSKTVPAKGKFAPIKISAGVLGPNDRDLWLSPNHRVLRVGGDNNLLFGTDEVFVAAKHLVGQHGITQEEGVGVQYFHMMFDTHQVVLSNDIWTESYYPGHETMGKDAGVRDEILELFPELAGSGGLSNYGDTARVVLKAFESSLVDLKPALLAG</sequence>
<accession>A0A1H3F624</accession>
<dbReference type="OrthoDB" id="6305173at2"/>
<dbReference type="InterPro" id="IPR006141">
    <property type="entry name" value="Intein_N"/>
</dbReference>
<dbReference type="PANTHER" id="PTHR38340:SF1">
    <property type="entry name" value="S-LAYER PROTEIN"/>
    <property type="match status" value="1"/>
</dbReference>
<dbReference type="InterPro" id="IPR001343">
    <property type="entry name" value="Hemolysn_Ca-bd"/>
</dbReference>
<dbReference type="InterPro" id="IPR018511">
    <property type="entry name" value="Hemolysin-typ_Ca-bd_CS"/>
</dbReference>